<keyword evidence="2" id="KW-0732">Signal</keyword>
<evidence type="ECO:0000313" key="4">
    <source>
        <dbReference type="EMBL" id="GAE90603.1"/>
    </source>
</evidence>
<dbReference type="InterPro" id="IPR025275">
    <property type="entry name" value="DUF4015"/>
</dbReference>
<dbReference type="OrthoDB" id="9774125at2"/>
<feature type="region of interest" description="Disordered" evidence="1">
    <location>
        <begin position="41"/>
        <end position="76"/>
    </location>
</feature>
<dbReference type="GO" id="GO:0016787">
    <property type="term" value="F:hydrolase activity"/>
    <property type="evidence" value="ECO:0007669"/>
    <property type="project" value="UniProtKB-KW"/>
</dbReference>
<evidence type="ECO:0000256" key="2">
    <source>
        <dbReference type="SAM" id="SignalP"/>
    </source>
</evidence>
<evidence type="ECO:0000313" key="5">
    <source>
        <dbReference type="Proteomes" id="UP000019109"/>
    </source>
</evidence>
<gene>
    <name evidence="4" type="ORF">JCM21531_4228</name>
</gene>
<keyword evidence="5" id="KW-1185">Reference proteome</keyword>
<evidence type="ECO:0000259" key="3">
    <source>
        <dbReference type="Pfam" id="PF13200"/>
    </source>
</evidence>
<feature type="chain" id="PRO_5004851931" evidence="2">
    <location>
        <begin position="24"/>
        <end position="415"/>
    </location>
</feature>
<dbReference type="InterPro" id="IPR017853">
    <property type="entry name" value="GH"/>
</dbReference>
<dbReference type="AlphaFoldDB" id="W4VCS9"/>
<name>W4VCS9_9FIRM</name>
<dbReference type="STRING" id="1294263.JCM21531_4228"/>
<protein>
    <submittedName>
        <fullName evidence="4">Glycoside hydrolase</fullName>
    </submittedName>
</protein>
<sequence length="415" mass="46905">MFKNRRLLMTLVAFLAVFATAYAFIYYSDSSNRKSKKIDENGNIQLGHSSTNENGNNENINKEEIPPSPQPKREPVKVKGLYITGTSAGNKKFMEKLINLINTTELNTVVLDIKEDGKVNYLSGLESVMRIGAYHELYNVDEVIKLLHDNNIYVIGRIVCFRDNYLAGKRVDLAIKRKDGTIWRENGSIAWTNPYNKEVWKYNIDIAKEAVSKGFDEIQFDYVRFPAAGKNEVDYGENPLSKADAISGFLKEAANEINKMGAPVSADIFAIVCETPGDTEGIGQVLERVGMDVDYISPMIYPSHYANASHGMMGNGKGQSINGILFTAPDLKPYEVVYNVLLKTKDRISKVEGYRAKVRPYLQDFTASYLPKGYYQHYGPEQIRQQIKAVYDAGYEEWIFWNAANTYTESAFSRK</sequence>
<keyword evidence="4" id="KW-0378">Hydrolase</keyword>
<evidence type="ECO:0000256" key="1">
    <source>
        <dbReference type="SAM" id="MobiDB-lite"/>
    </source>
</evidence>
<dbReference type="SUPFAM" id="SSF51445">
    <property type="entry name" value="(Trans)glycosidases"/>
    <property type="match status" value="1"/>
</dbReference>
<organism evidence="4 5">
    <name type="scientific">Acetivibrio straminisolvens JCM 21531</name>
    <dbReference type="NCBI Taxonomy" id="1294263"/>
    <lineage>
        <taxon>Bacteria</taxon>
        <taxon>Bacillati</taxon>
        <taxon>Bacillota</taxon>
        <taxon>Clostridia</taxon>
        <taxon>Eubacteriales</taxon>
        <taxon>Oscillospiraceae</taxon>
        <taxon>Acetivibrio</taxon>
    </lineage>
</organism>
<dbReference type="Gene3D" id="3.20.20.80">
    <property type="entry name" value="Glycosidases"/>
    <property type="match status" value="1"/>
</dbReference>
<dbReference type="RefSeq" id="WP_038291160.1">
    <property type="nucleotide sequence ID" value="NZ_BAVR01000079.1"/>
</dbReference>
<comment type="caution">
    <text evidence="4">The sequence shown here is derived from an EMBL/GenBank/DDBJ whole genome shotgun (WGS) entry which is preliminary data.</text>
</comment>
<accession>W4VCS9</accession>
<proteinExistence type="predicted"/>
<dbReference type="Pfam" id="PF13200">
    <property type="entry name" value="DUF4015"/>
    <property type="match status" value="1"/>
</dbReference>
<feature type="compositionally biased region" description="Basic and acidic residues" evidence="1">
    <location>
        <begin position="60"/>
        <end position="76"/>
    </location>
</feature>
<reference evidence="4" key="1">
    <citation type="journal article" date="2014" name="Genome Announc.">
        <title>Draft Genome Sequence of Clostridium straminisolvens Strain JCM 21531T, Isolated from a Cellulose-Degrading Bacterial Community.</title>
        <authorList>
            <person name="Yuki M."/>
            <person name="Oshima K."/>
            <person name="Suda W."/>
            <person name="Sakamoto M."/>
            <person name="Kitamura K."/>
            <person name="Iida T."/>
            <person name="Hattori M."/>
            <person name="Ohkuma M."/>
        </authorList>
    </citation>
    <scope>NUCLEOTIDE SEQUENCE [LARGE SCALE GENOMIC DNA]</scope>
    <source>
        <strain evidence="4">JCM 21531</strain>
    </source>
</reference>
<dbReference type="Proteomes" id="UP000019109">
    <property type="component" value="Unassembled WGS sequence"/>
</dbReference>
<dbReference type="EMBL" id="BAVR01000079">
    <property type="protein sequence ID" value="GAE90603.1"/>
    <property type="molecule type" value="Genomic_DNA"/>
</dbReference>
<feature type="domain" description="DUF4015" evidence="3">
    <location>
        <begin position="80"/>
        <end position="407"/>
    </location>
</feature>
<feature type="signal peptide" evidence="2">
    <location>
        <begin position="1"/>
        <end position="23"/>
    </location>
</feature>
<feature type="compositionally biased region" description="Polar residues" evidence="1">
    <location>
        <begin position="42"/>
        <end position="51"/>
    </location>
</feature>